<evidence type="ECO:0000313" key="3">
    <source>
        <dbReference type="Proteomes" id="UP000245119"/>
    </source>
</evidence>
<name>A0A2T7PNF1_POMCA</name>
<feature type="domain" description="IgGFc-binding protein N-terminal" evidence="1">
    <location>
        <begin position="154"/>
        <end position="256"/>
    </location>
</feature>
<accession>A0A2T7PNF1</accession>
<dbReference type="EMBL" id="PZQS01000003">
    <property type="protein sequence ID" value="PVD34932.1"/>
    <property type="molecule type" value="Genomic_DNA"/>
</dbReference>
<proteinExistence type="predicted"/>
<dbReference type="Pfam" id="PF17517">
    <property type="entry name" value="IgGFc_binding"/>
    <property type="match status" value="1"/>
</dbReference>
<dbReference type="Proteomes" id="UP000245119">
    <property type="component" value="Linkage Group LG3"/>
</dbReference>
<reference evidence="2 3" key="1">
    <citation type="submission" date="2018-04" db="EMBL/GenBank/DDBJ databases">
        <title>The genome of golden apple snail Pomacea canaliculata provides insight into stress tolerance and invasive adaptation.</title>
        <authorList>
            <person name="Liu C."/>
            <person name="Liu B."/>
            <person name="Ren Y."/>
            <person name="Zhang Y."/>
            <person name="Wang H."/>
            <person name="Li S."/>
            <person name="Jiang F."/>
            <person name="Yin L."/>
            <person name="Zhang G."/>
            <person name="Qian W."/>
            <person name="Fan W."/>
        </authorList>
    </citation>
    <scope>NUCLEOTIDE SEQUENCE [LARGE SCALE GENOMIC DNA]</scope>
    <source>
        <strain evidence="2">SZHN2017</strain>
        <tissue evidence="2">Muscle</tissue>
    </source>
</reference>
<protein>
    <recommendedName>
        <fullName evidence="1">IgGFc-binding protein N-terminal domain-containing protein</fullName>
    </recommendedName>
</protein>
<sequence length="264" mass="28336">MDSTEVKQVACDIAHTEQQPIAAAQDGRPTMTTLIDSRSQPDCPAASTAADDPRSYYQSGGVTRFGQKFILAMPNSTVTGSELNIVLTNPGTADLTVTSIRTSTSVTDNYTSQPETPPKIKTSELRRERECVETLVLSAGAPFGVLVYGTRAQDGYMALPVEAWGQRHVVGTFCQGDGRMCEVVVIASRQNTKVNITFPVENLVFQSEDISPVPRTPIVYELGANQALVVQRPFELSGTLIKSDADVGVLAGAQWTLTKGPGAR</sequence>
<dbReference type="AlphaFoldDB" id="A0A2T7PNF1"/>
<organism evidence="2 3">
    <name type="scientific">Pomacea canaliculata</name>
    <name type="common">Golden apple snail</name>
    <dbReference type="NCBI Taxonomy" id="400727"/>
    <lineage>
        <taxon>Eukaryota</taxon>
        <taxon>Metazoa</taxon>
        <taxon>Spiralia</taxon>
        <taxon>Lophotrochozoa</taxon>
        <taxon>Mollusca</taxon>
        <taxon>Gastropoda</taxon>
        <taxon>Caenogastropoda</taxon>
        <taxon>Architaenioglossa</taxon>
        <taxon>Ampullarioidea</taxon>
        <taxon>Ampullariidae</taxon>
        <taxon>Pomacea</taxon>
    </lineage>
</organism>
<comment type="caution">
    <text evidence="2">The sequence shown here is derived from an EMBL/GenBank/DDBJ whole genome shotgun (WGS) entry which is preliminary data.</text>
</comment>
<evidence type="ECO:0000313" key="2">
    <source>
        <dbReference type="EMBL" id="PVD34932.1"/>
    </source>
</evidence>
<evidence type="ECO:0000259" key="1">
    <source>
        <dbReference type="Pfam" id="PF17517"/>
    </source>
</evidence>
<dbReference type="InterPro" id="IPR035234">
    <property type="entry name" value="IgGFc-bd_N"/>
</dbReference>
<dbReference type="PANTHER" id="PTHR46534">
    <property type="entry name" value="IGGFC_BINDING DOMAIN-CONTAINING PROTEIN"/>
    <property type="match status" value="1"/>
</dbReference>
<dbReference type="PANTHER" id="PTHR46534:SF1">
    <property type="entry name" value="IGGFC-BINDING PROTEIN N-TERMINAL DOMAIN-CONTAINING PROTEIN"/>
    <property type="match status" value="1"/>
</dbReference>
<gene>
    <name evidence="2" type="ORF">C0Q70_06213</name>
</gene>
<keyword evidence="3" id="KW-1185">Reference proteome</keyword>